<dbReference type="GO" id="GO:0051537">
    <property type="term" value="F:2 iron, 2 sulfur cluster binding"/>
    <property type="evidence" value="ECO:0007669"/>
    <property type="project" value="UniProtKB-KW"/>
</dbReference>
<keyword evidence="1" id="KW-0001">2Fe-2S</keyword>
<evidence type="ECO:0000256" key="3">
    <source>
        <dbReference type="ARBA" id="ARBA00023002"/>
    </source>
</evidence>
<dbReference type="InterPro" id="IPR050584">
    <property type="entry name" value="Cholesterol_7-desaturase"/>
</dbReference>
<dbReference type="PANTHER" id="PTHR21266:SF59">
    <property type="entry name" value="BLR4922 PROTEIN"/>
    <property type="match status" value="1"/>
</dbReference>
<dbReference type="SUPFAM" id="SSF50022">
    <property type="entry name" value="ISP domain"/>
    <property type="match status" value="1"/>
</dbReference>
<gene>
    <name evidence="7" type="ORF">METZ01_LOCUS50441</name>
</gene>
<dbReference type="Pfam" id="PF00355">
    <property type="entry name" value="Rieske"/>
    <property type="match status" value="1"/>
</dbReference>
<feature type="domain" description="Rieske" evidence="6">
    <location>
        <begin position="6"/>
        <end position="112"/>
    </location>
</feature>
<keyword evidence="4" id="KW-0408">Iron</keyword>
<dbReference type="InterPro" id="IPR044043">
    <property type="entry name" value="VanA_C_cat"/>
</dbReference>
<evidence type="ECO:0000259" key="6">
    <source>
        <dbReference type="PROSITE" id="PS51296"/>
    </source>
</evidence>
<name>A0A381S5S5_9ZZZZ</name>
<dbReference type="Pfam" id="PF19112">
    <property type="entry name" value="VanA_C"/>
    <property type="match status" value="1"/>
</dbReference>
<dbReference type="InterPro" id="IPR036922">
    <property type="entry name" value="Rieske_2Fe-2S_sf"/>
</dbReference>
<proteinExistence type="predicted"/>
<dbReference type="GO" id="GO:0046872">
    <property type="term" value="F:metal ion binding"/>
    <property type="evidence" value="ECO:0007669"/>
    <property type="project" value="UniProtKB-KW"/>
</dbReference>
<dbReference type="PROSITE" id="PS51296">
    <property type="entry name" value="RIESKE"/>
    <property type="match status" value="1"/>
</dbReference>
<dbReference type="InterPro" id="IPR017941">
    <property type="entry name" value="Rieske_2Fe-2S"/>
</dbReference>
<dbReference type="Gene3D" id="3.90.380.10">
    <property type="entry name" value="Naphthalene 1,2-dioxygenase Alpha Subunit, Chain A, domain 1"/>
    <property type="match status" value="1"/>
</dbReference>
<protein>
    <recommendedName>
        <fullName evidence="6">Rieske domain-containing protein</fullName>
    </recommendedName>
</protein>
<evidence type="ECO:0000256" key="1">
    <source>
        <dbReference type="ARBA" id="ARBA00022714"/>
    </source>
</evidence>
<evidence type="ECO:0000313" key="7">
    <source>
        <dbReference type="EMBL" id="SUZ97587.1"/>
    </source>
</evidence>
<accession>A0A381S5S5</accession>
<keyword evidence="5" id="KW-0411">Iron-sulfur</keyword>
<dbReference type="GO" id="GO:0016491">
    <property type="term" value="F:oxidoreductase activity"/>
    <property type="evidence" value="ECO:0007669"/>
    <property type="project" value="UniProtKB-KW"/>
</dbReference>
<keyword evidence="3" id="KW-0560">Oxidoreductase</keyword>
<reference evidence="7" key="1">
    <citation type="submission" date="2018-05" db="EMBL/GenBank/DDBJ databases">
        <authorList>
            <person name="Lanie J.A."/>
            <person name="Ng W.-L."/>
            <person name="Kazmierczak K.M."/>
            <person name="Andrzejewski T.M."/>
            <person name="Davidsen T.M."/>
            <person name="Wayne K.J."/>
            <person name="Tettelin H."/>
            <person name="Glass J.I."/>
            <person name="Rusch D."/>
            <person name="Podicherti R."/>
            <person name="Tsui H.-C.T."/>
            <person name="Winkler M.E."/>
        </authorList>
    </citation>
    <scope>NUCLEOTIDE SEQUENCE</scope>
</reference>
<dbReference type="AlphaFoldDB" id="A0A381S5S5"/>
<dbReference type="PANTHER" id="PTHR21266">
    <property type="entry name" value="IRON-SULFUR DOMAIN CONTAINING PROTEIN"/>
    <property type="match status" value="1"/>
</dbReference>
<dbReference type="SUPFAM" id="SSF55961">
    <property type="entry name" value="Bet v1-like"/>
    <property type="match status" value="1"/>
</dbReference>
<evidence type="ECO:0000256" key="4">
    <source>
        <dbReference type="ARBA" id="ARBA00023004"/>
    </source>
</evidence>
<keyword evidence="2" id="KW-0479">Metal-binding</keyword>
<dbReference type="EMBL" id="UINC01002523">
    <property type="protein sequence ID" value="SUZ97587.1"/>
    <property type="molecule type" value="Genomic_DNA"/>
</dbReference>
<evidence type="ECO:0000256" key="2">
    <source>
        <dbReference type="ARBA" id="ARBA00022723"/>
    </source>
</evidence>
<organism evidence="7">
    <name type="scientific">marine metagenome</name>
    <dbReference type="NCBI Taxonomy" id="408172"/>
    <lineage>
        <taxon>unclassified sequences</taxon>
        <taxon>metagenomes</taxon>
        <taxon>ecological metagenomes</taxon>
    </lineage>
</organism>
<sequence>MYINFWYPVCLGKELEDKPLKQKILGLDFVAFRDQQGKAHCLSNVCVHRGGSLANGKCIPENNAIACPYHGWQYGGDGKCLTVPSLGPGSKVPPRAKVDSYPVSEKYGIVFAFLGDLPENERCDVYEIEEFEADGWRANETITIDINYNYERSIENGLDPAHNEFVHPTHGFEGTKNDYQVNPTQMTDTAWGANFAQVFDAPPLDADTYGESARKESGNLTVYGGYHGPNTLITQIHTKEETGWFHQYFFEQPIDEFQTRIYFVNMRNWLMDEAMDAMIMERNLVIAHQDIDVMENLRPFVTPDTMTKEILVPADAIIGKYRSTLKEFDKMGFRIDFRKLKDEEHNTAYSIPCPARRTEKNWVLDPVPLLTSD</sequence>
<dbReference type="Gene3D" id="2.102.10.10">
    <property type="entry name" value="Rieske [2Fe-2S] iron-sulphur domain"/>
    <property type="match status" value="1"/>
</dbReference>
<evidence type="ECO:0000256" key="5">
    <source>
        <dbReference type="ARBA" id="ARBA00023014"/>
    </source>
</evidence>